<dbReference type="GeneID" id="17326473"/>
<dbReference type="Gramene" id="CDF38840">
    <property type="protein sequence ID" value="CDF38840"/>
    <property type="gene ID" value="CHC_T00001272001"/>
</dbReference>
<evidence type="ECO:0000313" key="2">
    <source>
        <dbReference type="EMBL" id="CDF38840.1"/>
    </source>
</evidence>
<dbReference type="EMBL" id="HG001973">
    <property type="protein sequence ID" value="CDF38840.1"/>
    <property type="molecule type" value="Genomic_DNA"/>
</dbReference>
<keyword evidence="3" id="KW-1185">Reference proteome</keyword>
<accession>R7QN75</accession>
<dbReference type="Proteomes" id="UP000012073">
    <property type="component" value="Unassembled WGS sequence"/>
</dbReference>
<name>R7QN75_CHOCR</name>
<feature type="region of interest" description="Disordered" evidence="1">
    <location>
        <begin position="219"/>
        <end position="240"/>
    </location>
</feature>
<dbReference type="KEGG" id="ccp:CHC_T00001272001"/>
<evidence type="ECO:0000256" key="1">
    <source>
        <dbReference type="SAM" id="MobiDB-lite"/>
    </source>
</evidence>
<sequence>MRQRERELIFESKAVNRSMAIAKRKRDEKLLVLKQQFLEDMSSKFVPARGRQEDVYDHCFRPADQDSDGGRNVSLPAEDYLTEVGTSRRTEHQWYPCPLLFKLYGIVPTKNEKQGQANDQNDKRMRSSLTTRHEVEDDDFQVHAIIGADGKRIDFQHAARAFVEDDSVALTIAESQKGIGTLPVSATPSAELYNAIYNRKVSHADATNGDADVRVSAQEGKQTQLAGGRTSRRTKAADFF</sequence>
<protein>
    <submittedName>
        <fullName evidence="2">Uncharacterized protein</fullName>
    </submittedName>
</protein>
<reference evidence="3" key="1">
    <citation type="journal article" date="2013" name="Proc. Natl. Acad. Sci. U.S.A.">
        <title>Genome structure and metabolic features in the red seaweed Chondrus crispus shed light on evolution of the Archaeplastida.</title>
        <authorList>
            <person name="Collen J."/>
            <person name="Porcel B."/>
            <person name="Carre W."/>
            <person name="Ball S.G."/>
            <person name="Chaparro C."/>
            <person name="Tonon T."/>
            <person name="Barbeyron T."/>
            <person name="Michel G."/>
            <person name="Noel B."/>
            <person name="Valentin K."/>
            <person name="Elias M."/>
            <person name="Artiguenave F."/>
            <person name="Arun A."/>
            <person name="Aury J.M."/>
            <person name="Barbosa-Neto J.F."/>
            <person name="Bothwell J.H."/>
            <person name="Bouget F.Y."/>
            <person name="Brillet L."/>
            <person name="Cabello-Hurtado F."/>
            <person name="Capella-Gutierrez S."/>
            <person name="Charrier B."/>
            <person name="Cladiere L."/>
            <person name="Cock J.M."/>
            <person name="Coelho S.M."/>
            <person name="Colleoni C."/>
            <person name="Czjzek M."/>
            <person name="Da Silva C."/>
            <person name="Delage L."/>
            <person name="Denoeud F."/>
            <person name="Deschamps P."/>
            <person name="Dittami S.M."/>
            <person name="Gabaldon T."/>
            <person name="Gachon C.M."/>
            <person name="Groisillier A."/>
            <person name="Herve C."/>
            <person name="Jabbari K."/>
            <person name="Katinka M."/>
            <person name="Kloareg B."/>
            <person name="Kowalczyk N."/>
            <person name="Labadie K."/>
            <person name="Leblanc C."/>
            <person name="Lopez P.J."/>
            <person name="McLachlan D.H."/>
            <person name="Meslet-Cladiere L."/>
            <person name="Moustafa A."/>
            <person name="Nehr Z."/>
            <person name="Nyvall Collen P."/>
            <person name="Panaud O."/>
            <person name="Partensky F."/>
            <person name="Poulain J."/>
            <person name="Rensing S.A."/>
            <person name="Rousvoal S."/>
            <person name="Samson G."/>
            <person name="Symeonidi A."/>
            <person name="Weissenbach J."/>
            <person name="Zambounis A."/>
            <person name="Wincker P."/>
            <person name="Boyen C."/>
        </authorList>
    </citation>
    <scope>NUCLEOTIDE SEQUENCE [LARGE SCALE GENOMIC DNA]</scope>
    <source>
        <strain evidence="3">cv. Stackhouse</strain>
    </source>
</reference>
<dbReference type="AlphaFoldDB" id="R7QN75"/>
<dbReference type="RefSeq" id="XP_005718745.1">
    <property type="nucleotide sequence ID" value="XM_005718688.1"/>
</dbReference>
<gene>
    <name evidence="2" type="ORF">CHC_T00001272001</name>
</gene>
<proteinExistence type="predicted"/>
<evidence type="ECO:0000313" key="3">
    <source>
        <dbReference type="Proteomes" id="UP000012073"/>
    </source>
</evidence>
<organism evidence="2 3">
    <name type="scientific">Chondrus crispus</name>
    <name type="common">Carrageen Irish moss</name>
    <name type="synonym">Polymorpha crispa</name>
    <dbReference type="NCBI Taxonomy" id="2769"/>
    <lineage>
        <taxon>Eukaryota</taxon>
        <taxon>Rhodophyta</taxon>
        <taxon>Florideophyceae</taxon>
        <taxon>Rhodymeniophycidae</taxon>
        <taxon>Gigartinales</taxon>
        <taxon>Gigartinaceae</taxon>
        <taxon>Chondrus</taxon>
    </lineage>
</organism>